<dbReference type="PROSITE" id="PS51253">
    <property type="entry name" value="HTH_CENPB"/>
    <property type="match status" value="1"/>
</dbReference>
<dbReference type="EMBL" id="QXFT01000276">
    <property type="protein sequence ID" value="KAE9348725.1"/>
    <property type="molecule type" value="Genomic_DNA"/>
</dbReference>
<keyword evidence="4" id="KW-1185">Reference proteome</keyword>
<proteinExistence type="predicted"/>
<sequence length="152" mass="17381">MTKIRQGYTNEEKRTAFQDVRSGSKVEDVHKIRNISVRTLNRWVNAAESGKTPDNKRRGPSLHLTPDAETSIYEWVIARQMSGFPVGRQVVIRKASEVAMLTDNQGIRDRWYRRSITRHPALTIRRSQGVSKSRDVVTNSDVVTLFWSLGKA</sequence>
<dbReference type="SUPFAM" id="SSF46689">
    <property type="entry name" value="Homeodomain-like"/>
    <property type="match status" value="1"/>
</dbReference>
<comment type="caution">
    <text evidence="3">The sequence shown here is derived from an EMBL/GenBank/DDBJ whole genome shotgun (WGS) entry which is preliminary data.</text>
</comment>
<dbReference type="GO" id="GO:0003677">
    <property type="term" value="F:DNA binding"/>
    <property type="evidence" value="ECO:0007669"/>
    <property type="project" value="UniProtKB-KW"/>
</dbReference>
<protein>
    <recommendedName>
        <fullName evidence="2">HTH CENPB-type domain-containing protein</fullName>
    </recommendedName>
</protein>
<keyword evidence="1" id="KW-0238">DNA-binding</keyword>
<dbReference type="Proteomes" id="UP000434957">
    <property type="component" value="Unassembled WGS sequence"/>
</dbReference>
<dbReference type="AlphaFoldDB" id="A0A6A4FSZ4"/>
<name>A0A6A4FSZ4_9STRA</name>
<reference evidence="3 4" key="1">
    <citation type="submission" date="2018-08" db="EMBL/GenBank/DDBJ databases">
        <title>Genomic investigation of the strawberry pathogen Phytophthora fragariae indicates pathogenicity is determined by transcriptional variation in three key races.</title>
        <authorList>
            <person name="Adams T.M."/>
            <person name="Armitage A.D."/>
            <person name="Sobczyk M.K."/>
            <person name="Bates H.J."/>
            <person name="Dunwell J.M."/>
            <person name="Nellist C.F."/>
            <person name="Harrison R.J."/>
        </authorList>
    </citation>
    <scope>NUCLEOTIDE SEQUENCE [LARGE SCALE GENOMIC DNA]</scope>
    <source>
        <strain evidence="3 4">SCRP333</strain>
    </source>
</reference>
<evidence type="ECO:0000313" key="3">
    <source>
        <dbReference type="EMBL" id="KAE9348725.1"/>
    </source>
</evidence>
<evidence type="ECO:0000313" key="4">
    <source>
        <dbReference type="Proteomes" id="UP000434957"/>
    </source>
</evidence>
<evidence type="ECO:0000256" key="1">
    <source>
        <dbReference type="ARBA" id="ARBA00023125"/>
    </source>
</evidence>
<dbReference type="InterPro" id="IPR006600">
    <property type="entry name" value="HTH_CenpB_DNA-bd_dom"/>
</dbReference>
<organism evidence="3 4">
    <name type="scientific">Phytophthora rubi</name>
    <dbReference type="NCBI Taxonomy" id="129364"/>
    <lineage>
        <taxon>Eukaryota</taxon>
        <taxon>Sar</taxon>
        <taxon>Stramenopiles</taxon>
        <taxon>Oomycota</taxon>
        <taxon>Peronosporomycetes</taxon>
        <taxon>Peronosporales</taxon>
        <taxon>Peronosporaceae</taxon>
        <taxon>Phytophthora</taxon>
    </lineage>
</organism>
<feature type="domain" description="HTH CENPB-type" evidence="2">
    <location>
        <begin position="56"/>
        <end position="125"/>
    </location>
</feature>
<gene>
    <name evidence="3" type="ORF">PR003_g6256</name>
</gene>
<accession>A0A6A4FSZ4</accession>
<evidence type="ECO:0000259" key="2">
    <source>
        <dbReference type="PROSITE" id="PS51253"/>
    </source>
</evidence>
<dbReference type="InterPro" id="IPR009057">
    <property type="entry name" value="Homeodomain-like_sf"/>
</dbReference>